<name>A0A4U1CU50_9SPHI</name>
<evidence type="ECO:0000313" key="2">
    <source>
        <dbReference type="EMBL" id="TKC12751.1"/>
    </source>
</evidence>
<reference evidence="2 3" key="1">
    <citation type="submission" date="2019-04" db="EMBL/GenBank/DDBJ databases">
        <title>Pedobacter sp. RP-3-22 sp. nov., isolated from Arctic soil.</title>
        <authorList>
            <person name="Dahal R.H."/>
            <person name="Kim D.-U."/>
        </authorList>
    </citation>
    <scope>NUCLEOTIDE SEQUENCE [LARGE SCALE GENOMIC DNA]</scope>
    <source>
        <strain evidence="2 3">RP-3-22</strain>
    </source>
</reference>
<keyword evidence="3" id="KW-1185">Reference proteome</keyword>
<evidence type="ECO:0000256" key="1">
    <source>
        <dbReference type="SAM" id="Phobius"/>
    </source>
</evidence>
<keyword evidence="1" id="KW-0812">Transmembrane</keyword>
<dbReference type="InterPro" id="IPR011989">
    <property type="entry name" value="ARM-like"/>
</dbReference>
<gene>
    <name evidence="2" type="ORF">FA048_03790</name>
</gene>
<proteinExistence type="predicted"/>
<evidence type="ECO:0000313" key="3">
    <source>
        <dbReference type="Proteomes" id="UP000309488"/>
    </source>
</evidence>
<comment type="caution">
    <text evidence="2">The sequence shown here is derived from an EMBL/GenBank/DDBJ whole genome shotgun (WGS) entry which is preliminary data.</text>
</comment>
<keyword evidence="1" id="KW-1133">Transmembrane helix</keyword>
<feature type="transmembrane region" description="Helical" evidence="1">
    <location>
        <begin position="21"/>
        <end position="46"/>
    </location>
</feature>
<dbReference type="EMBL" id="SWBR01000001">
    <property type="protein sequence ID" value="TKC12751.1"/>
    <property type="molecule type" value="Genomic_DNA"/>
</dbReference>
<accession>A0A4U1CU50</accession>
<dbReference type="PROSITE" id="PS50176">
    <property type="entry name" value="ARM_REPEAT"/>
    <property type="match status" value="1"/>
</dbReference>
<organism evidence="2 3">
    <name type="scientific">Pedobacter polaris</name>
    <dbReference type="NCBI Taxonomy" id="2571273"/>
    <lineage>
        <taxon>Bacteria</taxon>
        <taxon>Pseudomonadati</taxon>
        <taxon>Bacteroidota</taxon>
        <taxon>Sphingobacteriia</taxon>
        <taxon>Sphingobacteriales</taxon>
        <taxon>Sphingobacteriaceae</taxon>
        <taxon>Pedobacter</taxon>
    </lineage>
</organism>
<dbReference type="InterPro" id="IPR000225">
    <property type="entry name" value="Armadillo"/>
</dbReference>
<dbReference type="InterPro" id="IPR016024">
    <property type="entry name" value="ARM-type_fold"/>
</dbReference>
<keyword evidence="1" id="KW-0472">Membrane</keyword>
<dbReference type="AlphaFoldDB" id="A0A4U1CU50"/>
<dbReference type="SUPFAM" id="SSF48371">
    <property type="entry name" value="ARM repeat"/>
    <property type="match status" value="1"/>
</dbReference>
<dbReference type="Proteomes" id="UP000309488">
    <property type="component" value="Unassembled WGS sequence"/>
</dbReference>
<sequence length="383" mass="44557">MNKQNYSSVKSFYEWFNQYPLFIEIAIVIILLSVVLFIIGNVSLLFKRIFDAYHDVRIKKAKELVTAELTADLMMDDSLTDHDFDKYAIRIRELMLKNRLFKQVLIDQVIFYHRNFTDSTSRILQKLFNQLNLADSALKKLKRGAWELRAKGLKEIQEMMTGESNYVQLLNPLLNDKNNDLRIEAQAAYIRLHKENPFKFLAHTTEELLEWHQILLCEIITNTPNLEVPEFRIYLRSKNESVCSFCIKLIEYYQQLDAIPDLINLLDHPSQKIRAAAVSLLGKLDAEQAERLMIAKFPMEDLKIQLKILESVGEIGSGENLTFLQTQFLESEEFTLVKTAGCALVNYPFFDKEELIQEVNQLDDSPLARETILNHCTNVLIRN</sequence>
<dbReference type="Gene3D" id="1.25.10.10">
    <property type="entry name" value="Leucine-rich Repeat Variant"/>
    <property type="match status" value="1"/>
</dbReference>
<dbReference type="RefSeq" id="WP_136838875.1">
    <property type="nucleotide sequence ID" value="NZ_SWBR01000001.1"/>
</dbReference>
<protein>
    <submittedName>
        <fullName evidence="2">HEAT repeat domain-containing protein</fullName>
    </submittedName>
</protein>
<dbReference type="OrthoDB" id="1454284at2"/>